<feature type="transmembrane region" description="Helical" evidence="10">
    <location>
        <begin position="192"/>
        <end position="216"/>
    </location>
</feature>
<feature type="transmembrane region" description="Helical" evidence="10">
    <location>
        <begin position="105"/>
        <end position="124"/>
    </location>
</feature>
<protein>
    <recommendedName>
        <fullName evidence="11">Major facilitator superfamily (MFS) profile domain-containing protein</fullName>
    </recommendedName>
</protein>
<comment type="subcellular location">
    <subcellularLocation>
        <location evidence="1">Cell membrane</location>
        <topology evidence="1">Multi-pass membrane protein</topology>
    </subcellularLocation>
</comment>
<evidence type="ECO:0000256" key="1">
    <source>
        <dbReference type="ARBA" id="ARBA00004651"/>
    </source>
</evidence>
<dbReference type="Pfam" id="PF06722">
    <property type="entry name" value="EryCIII-like_C"/>
    <property type="match status" value="1"/>
</dbReference>
<dbReference type="InterPro" id="IPR002213">
    <property type="entry name" value="UDP_glucos_trans"/>
</dbReference>
<organism evidence="12 13">
    <name type="scientific">Aspergillus tanneri</name>
    <dbReference type="NCBI Taxonomy" id="1220188"/>
    <lineage>
        <taxon>Eukaryota</taxon>
        <taxon>Fungi</taxon>
        <taxon>Dikarya</taxon>
        <taxon>Ascomycota</taxon>
        <taxon>Pezizomycotina</taxon>
        <taxon>Eurotiomycetes</taxon>
        <taxon>Eurotiomycetidae</taxon>
        <taxon>Eurotiales</taxon>
        <taxon>Aspergillaceae</taxon>
        <taxon>Aspergillus</taxon>
        <taxon>Aspergillus subgen. Circumdati</taxon>
    </lineage>
</organism>
<dbReference type="Gene3D" id="1.20.1250.20">
    <property type="entry name" value="MFS general substrate transporter like domains"/>
    <property type="match status" value="1"/>
</dbReference>
<keyword evidence="2" id="KW-0813">Transport</keyword>
<gene>
    <name evidence="12" type="ORF">ATNIH1004_003355</name>
</gene>
<dbReference type="Pfam" id="PF07690">
    <property type="entry name" value="MFS_1"/>
    <property type="match status" value="1"/>
</dbReference>
<dbReference type="InterPro" id="IPR010610">
    <property type="entry name" value="EryCIII-like_C"/>
</dbReference>
<feature type="transmembrane region" description="Helical" evidence="10">
    <location>
        <begin position="301"/>
        <end position="327"/>
    </location>
</feature>
<evidence type="ECO:0000256" key="8">
    <source>
        <dbReference type="ARBA" id="ARBA00038459"/>
    </source>
</evidence>
<dbReference type="SUPFAM" id="SSF103473">
    <property type="entry name" value="MFS general substrate transporter"/>
    <property type="match status" value="1"/>
</dbReference>
<keyword evidence="3" id="KW-1003">Cell membrane</keyword>
<dbReference type="GeneID" id="54326057"/>
<dbReference type="CDD" id="cd17323">
    <property type="entry name" value="MFS_Tpo1_MDR_like"/>
    <property type="match status" value="1"/>
</dbReference>
<evidence type="ECO:0000259" key="11">
    <source>
        <dbReference type="PROSITE" id="PS50850"/>
    </source>
</evidence>
<dbReference type="Gene3D" id="3.40.50.2000">
    <property type="entry name" value="Glycogen Phosphorylase B"/>
    <property type="match status" value="2"/>
</dbReference>
<dbReference type="AlphaFoldDB" id="A0A5M9N7W6"/>
<feature type="compositionally biased region" description="Basic and acidic residues" evidence="9">
    <location>
        <begin position="528"/>
        <end position="547"/>
    </location>
</feature>
<comment type="similarity">
    <text evidence="8">Belongs to the major facilitator superfamily. DHA1 family. Polyamines/proton antiporter (TC 2.A.1.2.16) subfamily.</text>
</comment>
<name>A0A5M9N7W6_9EURO</name>
<dbReference type="PANTHER" id="PTHR23502:SF186">
    <property type="entry name" value="MAJOR FACILITATOR SUPERFAMILY (MFS) PROFILE DOMAIN-CONTAINING PROTEIN"/>
    <property type="match status" value="1"/>
</dbReference>
<keyword evidence="7 10" id="KW-0472">Membrane</keyword>
<dbReference type="CDD" id="cd03784">
    <property type="entry name" value="GT1_Gtf-like"/>
    <property type="match status" value="1"/>
</dbReference>
<feature type="transmembrane region" description="Helical" evidence="10">
    <location>
        <begin position="473"/>
        <end position="495"/>
    </location>
</feature>
<dbReference type="InterPro" id="IPR020846">
    <property type="entry name" value="MFS_dom"/>
</dbReference>
<sequence length="1050" mass="115974">MTGSAARGEEVLPSRINYWRLLFDQNVVTQEIANHPYDGSGTEEDPYVVVWIPNDPRNPMNFSSARKWSYTVLVSFITLTTALVSSAYSGGMRQIVEDFGCDQEVVILGISLFVLGFAFGPLIWAPLSETFGRRHIFTITYCLMTAFNAGAAGAKNIQTLIILRFFAGFSGSSAFGNGGGSISDLFPASQRGIAISLFAAAPLCGPTFGPVIGGFLGSGAGWRWVEGFMAAFSGVVWLCVYFFLPETYAPVLLRRRAARLSELSGKVYRSKLDIERGMVPLLKTLSTALSRPWLLLFREPIVFLFCVYMAIIYGTLYMLFAAFPIVYQEIRGWSEGVGGLAFMGVLVGMILAVAYTIPDNLHYAKLCRQTTGRLAPEVRLPPSIIGGIALPIGLFWFAWTNSPSIHWMASIAAGVPFGFGEVLVFLSVFNYLIDSYTIFAASVLAANSALRSLFGMAFPLFTTYMYHNLGIHWASSIPAFLALACAPVPILFYLYGARIRKRCVYAAESEAFMERLAEMQNNPARPQLVEDKEKAGIEERNDSRDSGSTDDTESLSLAGMGGRASRASRQSGHSLRHTATHELGQASISLAVAHEFLTRPSYTVHIASFANLEPAVDALNARAKTLASATTTATFHPISGPCMKDAFPGDTESIDYFNFHPIGFWGARRQVTNLVSTTLIPWDGPQYVAIYNDCVQIIKKTQPVIVVLDPFFYVAVDACRMLHWPYVALSPNTVKDIVPQPKLASLWKYPALFSGYAYPMPWRLVPFNIYLTVKVGWALMKSKQSKELKEYRNTHGLMGPNPSVNISPGDKIPFLLPTRPETDFPCFIPDNFTLCGPIVRPCNPISEECPELAAWLLLRPTVLVNMGSHVKYNPAQERQFAEGFRMLMDRRKDIQILWKLQRTGEKVEPTALDSLRPAIEQGRVRIESWLAVDPICVLLSGQVQCMVHHGGANSYHEAVRAGVPQVVLPLWFDTYDFAHRAEFCGIGVWGSRQSAPAVQSGELGRALIRVLASDESLAMAERARRVAAQLGKEGRVVACEKIIDLIQEKK</sequence>
<proteinExistence type="inferred from homology"/>
<evidence type="ECO:0000256" key="10">
    <source>
        <dbReference type="SAM" id="Phobius"/>
    </source>
</evidence>
<feature type="transmembrane region" description="Helical" evidence="10">
    <location>
        <begin position="378"/>
        <end position="399"/>
    </location>
</feature>
<dbReference type="InterPro" id="IPR011701">
    <property type="entry name" value="MFS"/>
</dbReference>
<dbReference type="VEuPathDB" id="FungiDB:EYZ11_003449"/>
<evidence type="ECO:0000256" key="7">
    <source>
        <dbReference type="ARBA" id="ARBA00023136"/>
    </source>
</evidence>
<feature type="transmembrane region" description="Helical" evidence="10">
    <location>
        <begin position="405"/>
        <end position="429"/>
    </location>
</feature>
<evidence type="ECO:0000256" key="2">
    <source>
        <dbReference type="ARBA" id="ARBA00022448"/>
    </source>
</evidence>
<comment type="caution">
    <text evidence="12">The sequence shown here is derived from an EMBL/GenBank/DDBJ whole genome shotgun (WGS) entry which is preliminary data.</text>
</comment>
<feature type="transmembrane region" description="Helical" evidence="10">
    <location>
        <begin position="339"/>
        <end position="357"/>
    </location>
</feature>
<dbReference type="FunFam" id="1.20.1250.20:FF:000266">
    <property type="entry name" value="MFS multidrug transporter, putative"/>
    <property type="match status" value="1"/>
</dbReference>
<feature type="domain" description="Major facilitator superfamily (MFS) profile" evidence="11">
    <location>
        <begin position="70"/>
        <end position="502"/>
    </location>
</feature>
<dbReference type="OrthoDB" id="446368at2759"/>
<feature type="region of interest" description="Disordered" evidence="9">
    <location>
        <begin position="523"/>
        <end position="575"/>
    </location>
</feature>
<dbReference type="PROSITE" id="PS50850">
    <property type="entry name" value="MFS"/>
    <property type="match status" value="1"/>
</dbReference>
<keyword evidence="5 10" id="KW-0812">Transmembrane</keyword>
<evidence type="ECO:0000313" key="12">
    <source>
        <dbReference type="EMBL" id="KAA8650667.1"/>
    </source>
</evidence>
<dbReference type="SUPFAM" id="SSF53756">
    <property type="entry name" value="UDP-Glycosyltransferase/glycogen phosphorylase"/>
    <property type="match status" value="1"/>
</dbReference>
<evidence type="ECO:0000256" key="3">
    <source>
        <dbReference type="ARBA" id="ARBA00022475"/>
    </source>
</evidence>
<evidence type="ECO:0000256" key="4">
    <source>
        <dbReference type="ARBA" id="ARBA00022679"/>
    </source>
</evidence>
<evidence type="ECO:0000313" key="13">
    <source>
        <dbReference type="Proteomes" id="UP000324241"/>
    </source>
</evidence>
<feature type="transmembrane region" description="Helical" evidence="10">
    <location>
        <begin position="222"/>
        <end position="244"/>
    </location>
</feature>
<evidence type="ECO:0000256" key="5">
    <source>
        <dbReference type="ARBA" id="ARBA00022692"/>
    </source>
</evidence>
<accession>A0A5M9N7W6</accession>
<evidence type="ECO:0000256" key="9">
    <source>
        <dbReference type="SAM" id="MobiDB-lite"/>
    </source>
</evidence>
<dbReference type="PANTHER" id="PTHR23502">
    <property type="entry name" value="MAJOR FACILITATOR SUPERFAMILY"/>
    <property type="match status" value="1"/>
</dbReference>
<dbReference type="VEuPathDB" id="FungiDB:EYZ11_003463"/>
<reference evidence="12 13" key="1">
    <citation type="submission" date="2019-08" db="EMBL/GenBank/DDBJ databases">
        <title>The genome sequence of a newly discovered highly antifungal drug resistant Aspergillus species, Aspergillus tanneri NIH 1004.</title>
        <authorList>
            <person name="Mounaud S."/>
            <person name="Singh I."/>
            <person name="Joardar V."/>
            <person name="Pakala S."/>
            <person name="Pakala S."/>
            <person name="Venepally P."/>
            <person name="Chung J.K."/>
            <person name="Losada L."/>
            <person name="Nierman W.C."/>
        </authorList>
    </citation>
    <scope>NUCLEOTIDE SEQUENCE [LARGE SCALE GENOMIC DNA]</scope>
    <source>
        <strain evidence="12 13">NIH1004</strain>
    </source>
</reference>
<feature type="transmembrane region" description="Helical" evidence="10">
    <location>
        <begin position="436"/>
        <end position="461"/>
    </location>
</feature>
<keyword evidence="6 10" id="KW-1133">Transmembrane helix</keyword>
<dbReference type="RefSeq" id="XP_033430028.1">
    <property type="nucleotide sequence ID" value="XM_033568033.1"/>
</dbReference>
<keyword evidence="4" id="KW-0808">Transferase</keyword>
<dbReference type="InterPro" id="IPR036259">
    <property type="entry name" value="MFS_trans_sf"/>
</dbReference>
<dbReference type="Proteomes" id="UP000324241">
    <property type="component" value="Unassembled WGS sequence"/>
</dbReference>
<feature type="transmembrane region" description="Helical" evidence="10">
    <location>
        <begin position="136"/>
        <end position="154"/>
    </location>
</feature>
<dbReference type="EMBL" id="QUQM01000001">
    <property type="protein sequence ID" value="KAA8650667.1"/>
    <property type="molecule type" value="Genomic_DNA"/>
</dbReference>
<dbReference type="GO" id="GO:0016758">
    <property type="term" value="F:hexosyltransferase activity"/>
    <property type="evidence" value="ECO:0007669"/>
    <property type="project" value="UniProtKB-ARBA"/>
</dbReference>
<feature type="transmembrane region" description="Helical" evidence="10">
    <location>
        <begin position="68"/>
        <end position="85"/>
    </location>
</feature>
<evidence type="ECO:0000256" key="6">
    <source>
        <dbReference type="ARBA" id="ARBA00022989"/>
    </source>
</evidence>
<feature type="transmembrane region" description="Helical" evidence="10">
    <location>
        <begin position="160"/>
        <end position="180"/>
    </location>
</feature>
<dbReference type="GO" id="GO:0022857">
    <property type="term" value="F:transmembrane transporter activity"/>
    <property type="evidence" value="ECO:0007669"/>
    <property type="project" value="InterPro"/>
</dbReference>
<dbReference type="GO" id="GO:0008194">
    <property type="term" value="F:UDP-glycosyltransferase activity"/>
    <property type="evidence" value="ECO:0007669"/>
    <property type="project" value="InterPro"/>
</dbReference>
<dbReference type="GO" id="GO:0005886">
    <property type="term" value="C:plasma membrane"/>
    <property type="evidence" value="ECO:0007669"/>
    <property type="project" value="UniProtKB-SubCell"/>
</dbReference>